<evidence type="ECO:0000256" key="3">
    <source>
        <dbReference type="ARBA" id="ARBA00022729"/>
    </source>
</evidence>
<organism evidence="7 8">
    <name type="scientific">Pseudoalteromonas tunicata D2</name>
    <dbReference type="NCBI Taxonomy" id="87626"/>
    <lineage>
        <taxon>Bacteria</taxon>
        <taxon>Pseudomonadati</taxon>
        <taxon>Pseudomonadota</taxon>
        <taxon>Gammaproteobacteria</taxon>
        <taxon>Alteromonadales</taxon>
        <taxon>Pseudoalteromonadaceae</taxon>
        <taxon>Pseudoalteromonas</taxon>
    </lineage>
</organism>
<dbReference type="Proteomes" id="UP000006201">
    <property type="component" value="Unassembled WGS sequence"/>
</dbReference>
<dbReference type="OrthoDB" id="8562138at2"/>
<comment type="similarity">
    <text evidence="2">Belongs to the MipA/OmpV family.</text>
</comment>
<gene>
    <name evidence="7" type="ORF">PTD2_15772</name>
</gene>
<comment type="caution">
    <text evidence="7">The sequence shown here is derived from an EMBL/GenBank/DDBJ whole genome shotgun (WGS) entry which is preliminary data.</text>
</comment>
<proteinExistence type="inferred from homology"/>
<dbReference type="HOGENOM" id="CLU_976166_0_0_6"/>
<feature type="chain" id="PRO_5002667389" description="Outer membrane protein" evidence="6">
    <location>
        <begin position="24"/>
        <end position="281"/>
    </location>
</feature>
<evidence type="ECO:0000256" key="5">
    <source>
        <dbReference type="ARBA" id="ARBA00023237"/>
    </source>
</evidence>
<dbReference type="PANTHER" id="PTHR38776:SF1">
    <property type="entry name" value="MLTA-INTERACTING PROTEIN-RELATED"/>
    <property type="match status" value="1"/>
</dbReference>
<evidence type="ECO:0000313" key="7">
    <source>
        <dbReference type="EMBL" id="EAR27512.1"/>
    </source>
</evidence>
<evidence type="ECO:0000256" key="6">
    <source>
        <dbReference type="SAM" id="SignalP"/>
    </source>
</evidence>
<comment type="subcellular location">
    <subcellularLocation>
        <location evidence="1">Cell outer membrane</location>
    </subcellularLocation>
</comment>
<keyword evidence="4" id="KW-0472">Membrane</keyword>
<evidence type="ECO:0000256" key="2">
    <source>
        <dbReference type="ARBA" id="ARBA00005722"/>
    </source>
</evidence>
<evidence type="ECO:0000256" key="1">
    <source>
        <dbReference type="ARBA" id="ARBA00004442"/>
    </source>
</evidence>
<keyword evidence="5" id="KW-0998">Cell outer membrane</keyword>
<dbReference type="AlphaFoldDB" id="A4CD69"/>
<dbReference type="GO" id="GO:0009279">
    <property type="term" value="C:cell outer membrane"/>
    <property type="evidence" value="ECO:0007669"/>
    <property type="project" value="UniProtKB-SubCell"/>
</dbReference>
<dbReference type="Pfam" id="PF06629">
    <property type="entry name" value="MipA"/>
    <property type="match status" value="1"/>
</dbReference>
<evidence type="ECO:0000313" key="8">
    <source>
        <dbReference type="Proteomes" id="UP000006201"/>
    </source>
</evidence>
<dbReference type="EMBL" id="AAOH01000006">
    <property type="protein sequence ID" value="EAR27512.1"/>
    <property type="molecule type" value="Genomic_DNA"/>
</dbReference>
<protein>
    <recommendedName>
        <fullName evidence="9">Outer membrane protein</fullName>
    </recommendedName>
</protein>
<dbReference type="STRING" id="87626.PTD2_15772"/>
<sequence length="281" mass="32072">MSVNSKFKYLLLLALFCFNSAQASNRYYADNALEPTEGFVWDWSFGLGYYVANSYLAGVDPFNDGPEINVNLAVSYNKFYFDADNSQLSGNFTLGYSLVDKYDWGLDIIGTNLQDGFNQFGTYYNRNTIVEELAGIKTRDSDFDVGFRLTRRISDSQLSFELLQDVSGSHHGWAFNSFVSNIQTWRNWEFRAGAGLNFYSAEFVDYYFGISNEEVTATRPLYQPGIGVNLVAEFHAEYPINENWVFLAGWLSTWFSTSISESPIVSEKYQHKAKVGVRYVF</sequence>
<evidence type="ECO:0008006" key="9">
    <source>
        <dbReference type="Google" id="ProtNLM"/>
    </source>
</evidence>
<accession>A4CD69</accession>
<dbReference type="InterPro" id="IPR010583">
    <property type="entry name" value="MipA"/>
</dbReference>
<dbReference type="eggNOG" id="COG3713">
    <property type="taxonomic scope" value="Bacteria"/>
</dbReference>
<dbReference type="RefSeq" id="WP_009838774.1">
    <property type="nucleotide sequence ID" value="NZ_AAOH01000006.1"/>
</dbReference>
<reference evidence="7 8" key="1">
    <citation type="submission" date="2006-02" db="EMBL/GenBank/DDBJ databases">
        <authorList>
            <person name="Moran M.A."/>
            <person name="Kjelleberg S."/>
            <person name="Egan S."/>
            <person name="Saunders N."/>
            <person name="Thomas T."/>
            <person name="Ferriera S."/>
            <person name="Johnson J."/>
            <person name="Kravitz S."/>
            <person name="Halpern A."/>
            <person name="Remington K."/>
            <person name="Beeson K."/>
            <person name="Tran B."/>
            <person name="Rogers Y.-H."/>
            <person name="Friedman R."/>
            <person name="Venter J.C."/>
        </authorList>
    </citation>
    <scope>NUCLEOTIDE SEQUENCE [LARGE SCALE GENOMIC DNA]</scope>
    <source>
        <strain evidence="7 8">D2</strain>
    </source>
</reference>
<evidence type="ECO:0000256" key="4">
    <source>
        <dbReference type="ARBA" id="ARBA00023136"/>
    </source>
</evidence>
<keyword evidence="8" id="KW-1185">Reference proteome</keyword>
<name>A4CD69_9GAMM</name>
<feature type="signal peptide" evidence="6">
    <location>
        <begin position="1"/>
        <end position="23"/>
    </location>
</feature>
<dbReference type="PANTHER" id="PTHR38776">
    <property type="entry name" value="MLTA-INTERACTING PROTEIN-RELATED"/>
    <property type="match status" value="1"/>
</dbReference>
<keyword evidence="3 6" id="KW-0732">Signal</keyword>